<evidence type="ECO:0000313" key="1">
    <source>
        <dbReference type="EMBL" id="CAI2198762.1"/>
    </source>
</evidence>
<gene>
    <name evidence="1" type="ORF">FWILDA_LOCUS18734</name>
</gene>
<evidence type="ECO:0000313" key="2">
    <source>
        <dbReference type="Proteomes" id="UP001153678"/>
    </source>
</evidence>
<accession>A0A9W4TB16</accession>
<organism evidence="1 2">
    <name type="scientific">Funneliformis geosporum</name>
    <dbReference type="NCBI Taxonomy" id="1117311"/>
    <lineage>
        <taxon>Eukaryota</taxon>
        <taxon>Fungi</taxon>
        <taxon>Fungi incertae sedis</taxon>
        <taxon>Mucoromycota</taxon>
        <taxon>Glomeromycotina</taxon>
        <taxon>Glomeromycetes</taxon>
        <taxon>Glomerales</taxon>
        <taxon>Glomeraceae</taxon>
        <taxon>Funneliformis</taxon>
    </lineage>
</organism>
<comment type="caution">
    <text evidence="1">The sequence shown here is derived from an EMBL/GenBank/DDBJ whole genome shotgun (WGS) entry which is preliminary data.</text>
</comment>
<feature type="non-terminal residue" evidence="1">
    <location>
        <position position="65"/>
    </location>
</feature>
<reference evidence="1" key="1">
    <citation type="submission" date="2022-08" db="EMBL/GenBank/DDBJ databases">
        <authorList>
            <person name="Kallberg Y."/>
            <person name="Tangrot J."/>
            <person name="Rosling A."/>
        </authorList>
    </citation>
    <scope>NUCLEOTIDE SEQUENCE</scope>
    <source>
        <strain evidence="1">Wild A</strain>
    </source>
</reference>
<feature type="non-terminal residue" evidence="1">
    <location>
        <position position="1"/>
    </location>
</feature>
<dbReference type="EMBL" id="CAMKVN010019506">
    <property type="protein sequence ID" value="CAI2198762.1"/>
    <property type="molecule type" value="Genomic_DNA"/>
</dbReference>
<dbReference type="AlphaFoldDB" id="A0A9W4TB16"/>
<name>A0A9W4TB16_9GLOM</name>
<keyword evidence="2" id="KW-1185">Reference proteome</keyword>
<protein>
    <submittedName>
        <fullName evidence="1">4069_t:CDS:1</fullName>
    </submittedName>
</protein>
<dbReference type="Proteomes" id="UP001153678">
    <property type="component" value="Unassembled WGS sequence"/>
</dbReference>
<sequence length="65" mass="7531">VSDWVALWTLPETNFYNLPYPEQTIIGKSYKSPLFPDKILFQHFILSNITADPRSLSKKQNSFIA</sequence>
<proteinExistence type="predicted"/>